<keyword evidence="1" id="KW-1133">Transmembrane helix</keyword>
<evidence type="ECO:0000313" key="3">
    <source>
        <dbReference type="Proteomes" id="UP000538666"/>
    </source>
</evidence>
<evidence type="ECO:0000313" key="2">
    <source>
        <dbReference type="EMBL" id="MBB6144078.1"/>
    </source>
</evidence>
<feature type="transmembrane region" description="Helical" evidence="1">
    <location>
        <begin position="12"/>
        <end position="36"/>
    </location>
</feature>
<dbReference type="AlphaFoldDB" id="A0A841K093"/>
<feature type="transmembrane region" description="Helical" evidence="1">
    <location>
        <begin position="210"/>
        <end position="229"/>
    </location>
</feature>
<name>A0A841K093_9BACT</name>
<feature type="transmembrane region" description="Helical" evidence="1">
    <location>
        <begin position="296"/>
        <end position="313"/>
    </location>
</feature>
<sequence>MNERAGKWCGAIYVAIVSTVALFFRFRFGGDFLAFYEDDFFYYLKVAQNIAAHGVSTFDGIHLTNGYHPLWMVVMVGAFKIAPSGGFYLLQAISVLSVLCVYWFSYLCLRMEQDWIKSLSGAVLLATFSVVLASTGMEVILTLPLVLLWIWYRLRPEFQWTNAQVVVWALLGSLVVLSRLDAAFLILLVFVLDGLGQRFTLRQWVERGGIYTLGSWLVVVYLALNIWIFHSATPVSGKAKQLRWHHWPSLSSIKSFFFPLTERIHIELSVPGTIAAICVLMLLVVPALGNRSPKRFLFFGLTAFPFFYIFLLSCLTDWPNGGWSWYDYIFVFPIFSFMFLFRWPGKRVFAALAVAMVLLLNTAIAAKLLTQVPEPGGVAKQGSYGVYATGKWLAEFSQSHPGNYAIGDRAGAPGYLMHEPVMQLEGLMMDAQYLKVLRTQRDLNQVLRDYDIRYYVSTNAKLDNGCYVTSEPAKAGKDSPKMTGRFCSAPIGSYRYFSPGKSGGAFTTLVFDLRREAALRRPAN</sequence>
<dbReference type="OrthoDB" id="9125015at2"/>
<feature type="transmembrane region" description="Helical" evidence="1">
    <location>
        <begin position="268"/>
        <end position="289"/>
    </location>
</feature>
<keyword evidence="1" id="KW-0472">Membrane</keyword>
<feature type="transmembrane region" description="Helical" evidence="1">
    <location>
        <begin position="121"/>
        <end position="154"/>
    </location>
</feature>
<keyword evidence="3" id="KW-1185">Reference proteome</keyword>
<feature type="transmembrane region" description="Helical" evidence="1">
    <location>
        <begin position="348"/>
        <end position="369"/>
    </location>
</feature>
<organism evidence="2 3">
    <name type="scientific">Silvibacterium bohemicum</name>
    <dbReference type="NCBI Taxonomy" id="1577686"/>
    <lineage>
        <taxon>Bacteria</taxon>
        <taxon>Pseudomonadati</taxon>
        <taxon>Acidobacteriota</taxon>
        <taxon>Terriglobia</taxon>
        <taxon>Terriglobales</taxon>
        <taxon>Acidobacteriaceae</taxon>
        <taxon>Silvibacterium</taxon>
    </lineage>
</organism>
<dbReference type="Proteomes" id="UP000538666">
    <property type="component" value="Unassembled WGS sequence"/>
</dbReference>
<evidence type="ECO:0000256" key="1">
    <source>
        <dbReference type="SAM" id="Phobius"/>
    </source>
</evidence>
<protein>
    <recommendedName>
        <fullName evidence="4">Glycosyltransferase RgtA/B/C/D-like domain-containing protein</fullName>
    </recommendedName>
</protein>
<feature type="transmembrane region" description="Helical" evidence="1">
    <location>
        <begin position="325"/>
        <end position="341"/>
    </location>
</feature>
<reference evidence="2 3" key="1">
    <citation type="submission" date="2020-08" db="EMBL/GenBank/DDBJ databases">
        <title>Genomic Encyclopedia of Type Strains, Phase IV (KMG-IV): sequencing the most valuable type-strain genomes for metagenomic binning, comparative biology and taxonomic classification.</title>
        <authorList>
            <person name="Goeker M."/>
        </authorList>
    </citation>
    <scope>NUCLEOTIDE SEQUENCE [LARGE SCALE GENOMIC DNA]</scope>
    <source>
        <strain evidence="2 3">DSM 103733</strain>
    </source>
</reference>
<evidence type="ECO:0008006" key="4">
    <source>
        <dbReference type="Google" id="ProtNLM"/>
    </source>
</evidence>
<feature type="transmembrane region" description="Helical" evidence="1">
    <location>
        <begin position="88"/>
        <end position="109"/>
    </location>
</feature>
<gene>
    <name evidence="2" type="ORF">HNQ77_002030</name>
</gene>
<dbReference type="RefSeq" id="WP_156185909.1">
    <property type="nucleotide sequence ID" value="NZ_JACHEK010000004.1"/>
</dbReference>
<comment type="caution">
    <text evidence="2">The sequence shown here is derived from an EMBL/GenBank/DDBJ whole genome shotgun (WGS) entry which is preliminary data.</text>
</comment>
<dbReference type="EMBL" id="JACHEK010000004">
    <property type="protein sequence ID" value="MBB6144078.1"/>
    <property type="molecule type" value="Genomic_DNA"/>
</dbReference>
<feature type="transmembrane region" description="Helical" evidence="1">
    <location>
        <begin position="166"/>
        <end position="190"/>
    </location>
</feature>
<keyword evidence="1" id="KW-0812">Transmembrane</keyword>
<accession>A0A841K093</accession>
<proteinExistence type="predicted"/>